<dbReference type="InParanoid" id="C1FGK2"/>
<dbReference type="KEGG" id="mis:MICPUN_108814"/>
<dbReference type="Pfam" id="PF05050">
    <property type="entry name" value="Methyltransf_21"/>
    <property type="match status" value="1"/>
</dbReference>
<sequence length="371" mass="39663">MVRNLCENLSPERTDGSCEPEAIVTRTPASVAIGNRGNNSMDDADFGDVFGRQLPSRDYPDANAWWDPDASGTSSGGSDSDGGDCVFLENDIDGFRSTGGVMSCGNQAGAVWAYNCGVGDGRQHSGKFTFYPRAAGWSTMVPDDLETSANVRKFVEHALGHRTGGRRGGAKAAESSSGSFQNAEADAVAGTKLARGNPLAAFGGWLLSLTEETRDGDGGSGSGSGSGVGSSWWGGLVDAILTPVRHVARAVFQFMLGAVLKFMLGNKYEFECPLVTVSDVVDSHELDEIDLLKVDVERSELAVLKGVRPEHWAMVRQVAMEVHDSAGGTKELEECRRLLRDVGKFDEKRIVAEQPDDLEGSTLWNLYASRA</sequence>
<evidence type="ECO:0000313" key="4">
    <source>
        <dbReference type="Proteomes" id="UP000002009"/>
    </source>
</evidence>
<dbReference type="SUPFAM" id="SSF53335">
    <property type="entry name" value="S-adenosyl-L-methionine-dependent methyltransferases"/>
    <property type="match status" value="1"/>
</dbReference>
<evidence type="ECO:0000256" key="1">
    <source>
        <dbReference type="SAM" id="MobiDB-lite"/>
    </source>
</evidence>
<dbReference type="GeneID" id="8245652"/>
<evidence type="ECO:0000259" key="2">
    <source>
        <dbReference type="Pfam" id="PF05050"/>
    </source>
</evidence>
<keyword evidence="4" id="KW-1185">Reference proteome</keyword>
<dbReference type="InterPro" id="IPR006342">
    <property type="entry name" value="FkbM_mtfrase"/>
</dbReference>
<feature type="domain" description="Methyltransferase FkbM" evidence="2">
    <location>
        <begin position="271"/>
        <end position="343"/>
    </location>
</feature>
<dbReference type="Gene3D" id="3.40.50.150">
    <property type="entry name" value="Vaccinia Virus protein VP39"/>
    <property type="match status" value="1"/>
</dbReference>
<evidence type="ECO:0000313" key="3">
    <source>
        <dbReference type="EMBL" id="ACO69558.1"/>
    </source>
</evidence>
<reference evidence="3 4" key="1">
    <citation type="journal article" date="2009" name="Science">
        <title>Green evolution and dynamic adaptations revealed by genomes of the marine picoeukaryotes Micromonas.</title>
        <authorList>
            <person name="Worden A.Z."/>
            <person name="Lee J.H."/>
            <person name="Mock T."/>
            <person name="Rouze P."/>
            <person name="Simmons M.P."/>
            <person name="Aerts A.L."/>
            <person name="Allen A.E."/>
            <person name="Cuvelier M.L."/>
            <person name="Derelle E."/>
            <person name="Everett M.V."/>
            <person name="Foulon E."/>
            <person name="Grimwood J."/>
            <person name="Gundlach H."/>
            <person name="Henrissat B."/>
            <person name="Napoli C."/>
            <person name="McDonald S.M."/>
            <person name="Parker M.S."/>
            <person name="Rombauts S."/>
            <person name="Salamov A."/>
            <person name="Von Dassow P."/>
            <person name="Badger J.H."/>
            <person name="Coutinho P.M."/>
            <person name="Demir E."/>
            <person name="Dubchak I."/>
            <person name="Gentemann C."/>
            <person name="Eikrem W."/>
            <person name="Gready J.E."/>
            <person name="John U."/>
            <person name="Lanier W."/>
            <person name="Lindquist E.A."/>
            <person name="Lucas S."/>
            <person name="Mayer K.F."/>
            <person name="Moreau H."/>
            <person name="Not F."/>
            <person name="Otillar R."/>
            <person name="Panaud O."/>
            <person name="Pangilinan J."/>
            <person name="Paulsen I."/>
            <person name="Piegu B."/>
            <person name="Poliakov A."/>
            <person name="Robbens S."/>
            <person name="Schmutz J."/>
            <person name="Toulza E."/>
            <person name="Wyss T."/>
            <person name="Zelensky A."/>
            <person name="Zhou K."/>
            <person name="Armbrust E.V."/>
            <person name="Bhattacharya D."/>
            <person name="Goodenough U.W."/>
            <person name="Van de Peer Y."/>
            <person name="Grigoriev I.V."/>
        </authorList>
    </citation>
    <scope>NUCLEOTIDE SEQUENCE [LARGE SCALE GENOMIC DNA]</scope>
    <source>
        <strain evidence="4">RCC299 / NOUM17</strain>
    </source>
</reference>
<dbReference type="InterPro" id="IPR029063">
    <property type="entry name" value="SAM-dependent_MTases_sf"/>
</dbReference>
<gene>
    <name evidence="3" type="ORF">MICPUN_108814</name>
</gene>
<name>C1FGK2_MICCC</name>
<organism evidence="3 4">
    <name type="scientific">Micromonas commoda (strain RCC299 / NOUM17 / CCMP2709)</name>
    <name type="common">Picoplanktonic green alga</name>
    <dbReference type="NCBI Taxonomy" id="296587"/>
    <lineage>
        <taxon>Eukaryota</taxon>
        <taxon>Viridiplantae</taxon>
        <taxon>Chlorophyta</taxon>
        <taxon>Mamiellophyceae</taxon>
        <taxon>Mamiellales</taxon>
        <taxon>Mamiellaceae</taxon>
        <taxon>Micromonas</taxon>
    </lineage>
</organism>
<feature type="compositionally biased region" description="Low complexity" evidence="1">
    <location>
        <begin position="67"/>
        <end position="78"/>
    </location>
</feature>
<dbReference type="RefSeq" id="XP_002508300.1">
    <property type="nucleotide sequence ID" value="XM_002508254.1"/>
</dbReference>
<dbReference type="AlphaFoldDB" id="C1FGK2"/>
<dbReference type="NCBIfam" id="TIGR01444">
    <property type="entry name" value="fkbM_fam"/>
    <property type="match status" value="1"/>
</dbReference>
<dbReference type="OrthoDB" id="5835829at2759"/>
<feature type="region of interest" description="Disordered" evidence="1">
    <location>
        <begin position="30"/>
        <end position="82"/>
    </location>
</feature>
<accession>C1FGK2</accession>
<dbReference type="EMBL" id="CP001575">
    <property type="protein sequence ID" value="ACO69558.1"/>
    <property type="molecule type" value="Genomic_DNA"/>
</dbReference>
<dbReference type="Proteomes" id="UP000002009">
    <property type="component" value="Chromosome 8"/>
</dbReference>
<proteinExistence type="predicted"/>
<protein>
    <recommendedName>
        <fullName evidence="2">Methyltransferase FkbM domain-containing protein</fullName>
    </recommendedName>
</protein>